<gene>
    <name evidence="4" type="ORF">FIBSPDRAFT_1035774</name>
</gene>
<dbReference type="Gene3D" id="3.40.50.720">
    <property type="entry name" value="NAD(P)-binding Rossmann-like Domain"/>
    <property type="match status" value="1"/>
</dbReference>
<dbReference type="Pfam" id="PF13561">
    <property type="entry name" value="adh_short_C2"/>
    <property type="match status" value="1"/>
</dbReference>
<dbReference type="InterPro" id="IPR020904">
    <property type="entry name" value="Sc_DH/Rdtase_CS"/>
</dbReference>
<dbReference type="InterPro" id="IPR002347">
    <property type="entry name" value="SDR_fam"/>
</dbReference>
<keyword evidence="3" id="KW-0560">Oxidoreductase</keyword>
<sequence>MSEAAAREALTARQIPQMSLSLESNPLTAPLPSLESLRPADRAIKRFTVEGNAIVTGGTGGLGIYAARALLDHGASGLSLFDILPVMEAVEALRSEYPSAKIITKAVDVRDDQAVDAAVMQTAQELGSVDILLCFAGVTKTAHSADTSVADWKRVLDVNTTGSWLCAQSVGRHMIEQATGGSIVFTASVSAHTVNFPQPQLAYNVSKGALLQLKSSLAAEWARYGIRVNSISPGYMDTLLCASDALKPSKKTWKDRNPMGRMGQPEELAGTVVLLCSAAGRYINGADIIVDGGQGIF</sequence>
<dbReference type="PROSITE" id="PS00061">
    <property type="entry name" value="ADH_SHORT"/>
    <property type="match status" value="1"/>
</dbReference>
<dbReference type="PRINTS" id="PR00080">
    <property type="entry name" value="SDRFAMILY"/>
</dbReference>
<keyword evidence="5" id="KW-1185">Reference proteome</keyword>
<dbReference type="PANTHER" id="PTHR43008">
    <property type="entry name" value="BENZIL REDUCTASE"/>
    <property type="match status" value="1"/>
</dbReference>
<evidence type="ECO:0000256" key="2">
    <source>
        <dbReference type="ARBA" id="ARBA00022857"/>
    </source>
</evidence>
<dbReference type="GO" id="GO:0050664">
    <property type="term" value="F:oxidoreductase activity, acting on NAD(P)H, oxygen as acceptor"/>
    <property type="evidence" value="ECO:0007669"/>
    <property type="project" value="TreeGrafter"/>
</dbReference>
<dbReference type="STRING" id="436010.A0A166WI43"/>
<dbReference type="PRINTS" id="PR00081">
    <property type="entry name" value="GDHRDH"/>
</dbReference>
<evidence type="ECO:0000313" key="5">
    <source>
        <dbReference type="Proteomes" id="UP000076532"/>
    </source>
</evidence>
<dbReference type="EMBL" id="KV417481">
    <property type="protein sequence ID" value="KZP33777.1"/>
    <property type="molecule type" value="Genomic_DNA"/>
</dbReference>
<evidence type="ECO:0000256" key="3">
    <source>
        <dbReference type="ARBA" id="ARBA00023002"/>
    </source>
</evidence>
<dbReference type="GO" id="GO:0016616">
    <property type="term" value="F:oxidoreductase activity, acting on the CH-OH group of donors, NAD or NADP as acceptor"/>
    <property type="evidence" value="ECO:0007669"/>
    <property type="project" value="UniProtKB-ARBA"/>
</dbReference>
<protein>
    <submittedName>
        <fullName evidence="4">NAD(P)-binding protein</fullName>
    </submittedName>
</protein>
<dbReference type="FunFam" id="3.40.50.720:FF:000084">
    <property type="entry name" value="Short-chain dehydrogenase reductase"/>
    <property type="match status" value="1"/>
</dbReference>
<dbReference type="PANTHER" id="PTHR43008:SF4">
    <property type="entry name" value="CHAIN DEHYDROGENASE, PUTATIVE (AFU_ORTHOLOGUE AFUA_4G08710)-RELATED"/>
    <property type="match status" value="1"/>
</dbReference>
<evidence type="ECO:0000313" key="4">
    <source>
        <dbReference type="EMBL" id="KZP33777.1"/>
    </source>
</evidence>
<dbReference type="OrthoDB" id="1888931at2759"/>
<keyword evidence="2" id="KW-0521">NADP</keyword>
<dbReference type="AlphaFoldDB" id="A0A166WI43"/>
<dbReference type="Proteomes" id="UP000076532">
    <property type="component" value="Unassembled WGS sequence"/>
</dbReference>
<comment type="similarity">
    <text evidence="1">Belongs to the short-chain dehydrogenases/reductases (SDR) family.</text>
</comment>
<accession>A0A166WI43</accession>
<name>A0A166WI43_9AGAM</name>
<organism evidence="4 5">
    <name type="scientific">Athelia psychrophila</name>
    <dbReference type="NCBI Taxonomy" id="1759441"/>
    <lineage>
        <taxon>Eukaryota</taxon>
        <taxon>Fungi</taxon>
        <taxon>Dikarya</taxon>
        <taxon>Basidiomycota</taxon>
        <taxon>Agaricomycotina</taxon>
        <taxon>Agaricomycetes</taxon>
        <taxon>Agaricomycetidae</taxon>
        <taxon>Atheliales</taxon>
        <taxon>Atheliaceae</taxon>
        <taxon>Athelia</taxon>
    </lineage>
</organism>
<dbReference type="SUPFAM" id="SSF51735">
    <property type="entry name" value="NAD(P)-binding Rossmann-fold domains"/>
    <property type="match status" value="1"/>
</dbReference>
<proteinExistence type="inferred from homology"/>
<dbReference type="InterPro" id="IPR036291">
    <property type="entry name" value="NAD(P)-bd_dom_sf"/>
</dbReference>
<reference evidence="4 5" key="1">
    <citation type="journal article" date="2016" name="Mol. Biol. Evol.">
        <title>Comparative Genomics of Early-Diverging Mushroom-Forming Fungi Provides Insights into the Origins of Lignocellulose Decay Capabilities.</title>
        <authorList>
            <person name="Nagy L.G."/>
            <person name="Riley R."/>
            <person name="Tritt A."/>
            <person name="Adam C."/>
            <person name="Daum C."/>
            <person name="Floudas D."/>
            <person name="Sun H."/>
            <person name="Yadav J.S."/>
            <person name="Pangilinan J."/>
            <person name="Larsson K.H."/>
            <person name="Matsuura K."/>
            <person name="Barry K."/>
            <person name="Labutti K."/>
            <person name="Kuo R."/>
            <person name="Ohm R.A."/>
            <person name="Bhattacharya S.S."/>
            <person name="Shirouzu T."/>
            <person name="Yoshinaga Y."/>
            <person name="Martin F.M."/>
            <person name="Grigoriev I.V."/>
            <person name="Hibbett D.S."/>
        </authorList>
    </citation>
    <scope>NUCLEOTIDE SEQUENCE [LARGE SCALE GENOMIC DNA]</scope>
    <source>
        <strain evidence="4 5">CBS 109695</strain>
    </source>
</reference>
<evidence type="ECO:0000256" key="1">
    <source>
        <dbReference type="ARBA" id="ARBA00006484"/>
    </source>
</evidence>